<keyword evidence="10 23" id="KW-0732">Signal</keyword>
<keyword evidence="17" id="KW-0675">Receptor</keyword>
<evidence type="ECO:0000259" key="24">
    <source>
        <dbReference type="PROSITE" id="PS50011"/>
    </source>
</evidence>
<keyword evidence="4" id="KW-1003">Cell membrane</keyword>
<organism evidence="25 26">
    <name type="scientific">Musa acuminata subsp. malaccensis</name>
    <name type="common">Wild banana</name>
    <name type="synonym">Musa malaccensis</name>
    <dbReference type="NCBI Taxonomy" id="214687"/>
    <lineage>
        <taxon>Eukaryota</taxon>
        <taxon>Viridiplantae</taxon>
        <taxon>Streptophyta</taxon>
        <taxon>Embryophyta</taxon>
        <taxon>Tracheophyta</taxon>
        <taxon>Spermatophyta</taxon>
        <taxon>Magnoliopsida</taxon>
        <taxon>Liliopsida</taxon>
        <taxon>Zingiberales</taxon>
        <taxon>Musaceae</taxon>
        <taxon>Musa</taxon>
    </lineage>
</organism>
<dbReference type="InParanoid" id="A0A804JN68"/>
<feature type="transmembrane region" description="Helical" evidence="22">
    <location>
        <begin position="1616"/>
        <end position="1634"/>
    </location>
</feature>
<dbReference type="SMART" id="SM00220">
    <property type="entry name" value="S_TKc"/>
    <property type="match status" value="2"/>
</dbReference>
<evidence type="ECO:0000256" key="17">
    <source>
        <dbReference type="ARBA" id="ARBA00023170"/>
    </source>
</evidence>
<dbReference type="GO" id="GO:0009791">
    <property type="term" value="P:post-embryonic development"/>
    <property type="evidence" value="ECO:0007669"/>
    <property type="project" value="UniProtKB-ARBA"/>
</dbReference>
<dbReference type="InterPro" id="IPR017441">
    <property type="entry name" value="Protein_kinase_ATP_BS"/>
</dbReference>
<protein>
    <recommendedName>
        <fullName evidence="3">non-specific serine/threonine protein kinase</fullName>
        <ecNumber evidence="3">2.7.11.1</ecNumber>
    </recommendedName>
</protein>
<dbReference type="InterPro" id="IPR000719">
    <property type="entry name" value="Prot_kinase_dom"/>
</dbReference>
<keyword evidence="9 22" id="KW-0812">Transmembrane</keyword>
<keyword evidence="5" id="KW-0723">Serine/threonine-protein kinase</keyword>
<evidence type="ECO:0000256" key="7">
    <source>
        <dbReference type="ARBA" id="ARBA00022614"/>
    </source>
</evidence>
<evidence type="ECO:0000256" key="10">
    <source>
        <dbReference type="ARBA" id="ARBA00022729"/>
    </source>
</evidence>
<keyword evidence="6" id="KW-0597">Phosphoprotein</keyword>
<dbReference type="FunFam" id="3.80.10.10:FF:000330">
    <property type="entry name" value="Receptor protein-tyrosine kinase CEPR1"/>
    <property type="match status" value="1"/>
</dbReference>
<evidence type="ECO:0000256" key="16">
    <source>
        <dbReference type="ARBA" id="ARBA00023136"/>
    </source>
</evidence>
<evidence type="ECO:0000256" key="8">
    <source>
        <dbReference type="ARBA" id="ARBA00022679"/>
    </source>
</evidence>
<dbReference type="FunFam" id="1.10.510.10:FF:000276">
    <property type="entry name" value="LRR receptor-like serine/threonine-protein kinase RCH1"/>
    <property type="match status" value="1"/>
</dbReference>
<dbReference type="SMART" id="SM00369">
    <property type="entry name" value="LRR_TYP"/>
    <property type="match status" value="12"/>
</dbReference>
<dbReference type="PROSITE" id="PS00107">
    <property type="entry name" value="PROTEIN_KINASE_ATP"/>
    <property type="match status" value="2"/>
</dbReference>
<evidence type="ECO:0000256" key="11">
    <source>
        <dbReference type="ARBA" id="ARBA00022737"/>
    </source>
</evidence>
<evidence type="ECO:0000256" key="2">
    <source>
        <dbReference type="ARBA" id="ARBA00008684"/>
    </source>
</evidence>
<dbReference type="Gramene" id="Ma06_t33310.1">
    <property type="protein sequence ID" value="Ma06_p33310.1"/>
    <property type="gene ID" value="Ma06_g33310"/>
</dbReference>
<proteinExistence type="inferred from homology"/>
<evidence type="ECO:0000256" key="15">
    <source>
        <dbReference type="ARBA" id="ARBA00022989"/>
    </source>
</evidence>
<dbReference type="FunFam" id="3.80.10.10:FF:000515">
    <property type="entry name" value="Leucine-rich repeat receptor-like protein kinase"/>
    <property type="match status" value="1"/>
</dbReference>
<dbReference type="InterPro" id="IPR011009">
    <property type="entry name" value="Kinase-like_dom_sf"/>
</dbReference>
<dbReference type="InterPro" id="IPR013210">
    <property type="entry name" value="LRR_N_plant-typ"/>
</dbReference>
<dbReference type="FunFam" id="1.10.510.10:FF:000417">
    <property type="entry name" value="Leucine-rich repeat receptor-like protein kinase"/>
    <property type="match status" value="1"/>
</dbReference>
<dbReference type="GO" id="GO:0006952">
    <property type="term" value="P:defense response"/>
    <property type="evidence" value="ECO:0007669"/>
    <property type="project" value="UniProtKB-ARBA"/>
</dbReference>
<evidence type="ECO:0000313" key="25">
    <source>
        <dbReference type="EnsemblPlants" id="Ma06_p33310.1"/>
    </source>
</evidence>
<keyword evidence="7" id="KW-0433">Leucine-rich repeat</keyword>
<sequence>MHHRFLLLLLLPLFLCLAPRGTPTTAEELRILLQFKASLQTAANSTAFRSWDASNPTCSFDGIRCDSNGSVSEIDLTSAGISGEIPFDSLCRLPSLSALSLGYNGLHGAISDDLWNCTGLRRLDLAFNHLAGAVPDLAPLDKLQVLNLSDNAITGAFPWSSLAGLTDLEVLSVGDNPFDPSPFPKVILGLTKLNRLFLSDSNIHGEIPPSIGNLTELVDVEISDNFLTGGIPPEIAKLSGLWLLEMYNNSFTGTIPAGFGNLSRLAYFDASENQLEGDLSELRRLTNLISLQLFQNDLSGEVPPEFGDFRYLTDLSLYTNRFNGTLPAKLGSWTEFNYIDVSTNFFTGGIPPDMCKKGTMIKLLMLENRFTGEIPASYANCSSLIRFRVNKNSLTGEIPAGLWSLPNLNILDLAINQFEGPIGVGIGNAKSLYQLYLDDNQFSGQLPLELGEAESIVGIDLSHNEFSGEIPASIGGLRNLVSLDFESNTFSGAIPDAIGSCLSLSSVNLAKNNLSGPIPTSLGELTRLNSLDLSDNQLSGKIPASLSTLKLSSLDLSNNRLTGAVPAGLDIAAYSRSLVGNPGLCIDGVGANNLSSLRRCSAAQSGSSDGLRTILTCIFSIAAVFLALLGLYIVLKKRRADACGGSGGDRAVVKDLSWDMKSFRILTFDEQEIVDAIKPYNLIGKGGSGEVYRVELASGEVVAVKQIWCDPVGGAKERSTAAMLVARGRRRPAAREFEAEVGTLSAVRHVNVVKLYCSITSEECHLLVYEHLPKGSLWDRLHGSTEAGKMELGWEERYEIAVGAARGLEYLHHGWDRPILHRDVKSSNILLDDCLKPRIADFGLAKVLHSAAAGGAEEASSAHVIAGTHGYIAPEYAYTWKVNEKSDVYSFGVVLMELVTGRQPIEAEYGEDKDIVYWATRRMSSRESVAAVVDGRIQEPAREEAVKVLRVAALCTARLPAMRPSMRTVVQMLEEATSGRALAAIISKGDKAEHGVYMAEGKRVNEKPVMYHQPRATVSPIPSTFTITMAIVAATALAVSFLLVLLALSLGASVQESQFSFLSLLKQSLQGPSMARWDFNGSSPCNFPGIACDDNEYVVEIDLSSWLLTGGFPPAVCESLPGLRVLRLGFNEIRNGFPVDLFGCSFLEELNCSHAKIAGAVPDLSPLQSLRSIDLSNNKFTGEFPISVTNITGLEVININENPGFDVWRLPENITALTRLRVLILSTTSMRGDIPPWIGNMTSLTDLELSGNFLVGRIPPTIGKLANLQLLELYYNKLTGEIPNELGNLTRLIDIDVSDNHLVGSIPDSISSLPGLQVLQVYTNNLTGKIPRVLGNSTALTILSIYGNSLTGELPPNLGQFSNLIVLEVSENRLSGELPRHVCAGGQLLYFLVLRNNFSGGLPETYAECKSLLRFRVNDNQLGGWVPEGLFGLPHASIIDLGFNRFEGVISKSIGNAKNLTALFLPNNRISGALPPEIASATSLVKIDLSNNLLSGPIPAEMGNLIGLNQLSLQGNRLDSSIPESLSSLRSLNVLNLSNNLLTGEIPDSLCDLLPNSLDFSNNRLWGPIPLPLIKEGLIDSVSGNPHLCVPFHVNLSNPIFALCPKPNLRRRLNNMWIIGVSAMLSIAGVLLLVKRWFGRKNITIEQDGFSSSSSSSYDVTSFHKLSFEQHEIVEALIDKNIIGHGGSGTVYKIELSNGELVAVKKLWSRKTKDRSPDQLYLDRELRTEVETLGSIRHKNIVKLYCCFSGIDSKLLVYEYMPNGNLWDALHQGKSFLNWPTRHKIAVGVAQGLAYLHHDLLFPIVHRDIKTSNILLDADFEPKVADFGIAKVLQARGDRDTSTTVIAGTYGYLAPEYAYSSKATTKCDVYSFGVVLMELVTGKKPIEPEFGESRDIIHWVSSKMCTKEGAMEVLDKQISWNPMKEEMVQVLRIAIRCTCSNPTLRPTMNEVVQLLIEAQPCKPDATGSSFKLKD</sequence>
<dbReference type="GO" id="GO:0004672">
    <property type="term" value="F:protein kinase activity"/>
    <property type="evidence" value="ECO:0000318"/>
    <property type="project" value="GO_Central"/>
</dbReference>
<feature type="transmembrane region" description="Helical" evidence="22">
    <location>
        <begin position="613"/>
        <end position="635"/>
    </location>
</feature>
<feature type="domain" description="Protein kinase" evidence="24">
    <location>
        <begin position="677"/>
        <end position="977"/>
    </location>
</feature>
<dbReference type="Gene3D" id="1.10.510.10">
    <property type="entry name" value="Transferase(Phosphotransferase) domain 1"/>
    <property type="match status" value="2"/>
</dbReference>
<keyword evidence="16 22" id="KW-0472">Membrane</keyword>
<dbReference type="PROSITE" id="PS51450">
    <property type="entry name" value="LRR"/>
    <property type="match status" value="1"/>
</dbReference>
<dbReference type="FunFam" id="3.30.200.20:FF:000530">
    <property type="entry name" value="receptor protein-tyrosine kinase CEPR1"/>
    <property type="match status" value="1"/>
</dbReference>
<dbReference type="InterPro" id="IPR032675">
    <property type="entry name" value="LRR_dom_sf"/>
</dbReference>
<dbReference type="Pfam" id="PF00069">
    <property type="entry name" value="Pkinase"/>
    <property type="match status" value="2"/>
</dbReference>
<dbReference type="SUPFAM" id="SSF52058">
    <property type="entry name" value="L domain-like"/>
    <property type="match status" value="3"/>
</dbReference>
<dbReference type="InterPro" id="IPR003591">
    <property type="entry name" value="Leu-rich_rpt_typical-subtyp"/>
</dbReference>
<feature type="binding site" evidence="21">
    <location>
        <position position="705"/>
    </location>
    <ligand>
        <name>ATP</name>
        <dbReference type="ChEBI" id="CHEBI:30616"/>
    </ligand>
</feature>
<dbReference type="SUPFAM" id="SSF52047">
    <property type="entry name" value="RNI-like"/>
    <property type="match status" value="1"/>
</dbReference>
<evidence type="ECO:0000256" key="14">
    <source>
        <dbReference type="ARBA" id="ARBA00022840"/>
    </source>
</evidence>
<evidence type="ECO:0000256" key="3">
    <source>
        <dbReference type="ARBA" id="ARBA00012513"/>
    </source>
</evidence>
<evidence type="ECO:0000256" key="13">
    <source>
        <dbReference type="ARBA" id="ARBA00022777"/>
    </source>
</evidence>
<accession>A0A804JN68</accession>
<evidence type="ECO:0000256" key="20">
    <source>
        <dbReference type="ARBA" id="ARBA00048679"/>
    </source>
</evidence>
<evidence type="ECO:0000256" key="12">
    <source>
        <dbReference type="ARBA" id="ARBA00022741"/>
    </source>
</evidence>
<evidence type="ECO:0000256" key="9">
    <source>
        <dbReference type="ARBA" id="ARBA00022692"/>
    </source>
</evidence>
<dbReference type="PRINTS" id="PR00019">
    <property type="entry name" value="LEURICHRPT"/>
</dbReference>
<dbReference type="FunFam" id="3.80.10.10:FF:000453">
    <property type="entry name" value="Leucine-rich receptor-like protein kinase family protein"/>
    <property type="match status" value="1"/>
</dbReference>
<keyword evidence="15 22" id="KW-1133">Transmembrane helix</keyword>
<dbReference type="Gene3D" id="3.30.200.20">
    <property type="entry name" value="Phosphorylase Kinase, domain 1"/>
    <property type="match status" value="2"/>
</dbReference>
<evidence type="ECO:0000256" key="5">
    <source>
        <dbReference type="ARBA" id="ARBA00022527"/>
    </source>
</evidence>
<evidence type="ECO:0000256" key="6">
    <source>
        <dbReference type="ARBA" id="ARBA00022553"/>
    </source>
</evidence>
<feature type="chain" id="PRO_5032419223" description="non-specific serine/threonine protein kinase" evidence="23">
    <location>
        <begin position="22"/>
        <end position="1974"/>
    </location>
</feature>
<dbReference type="GO" id="GO:0001653">
    <property type="term" value="F:peptide receptor activity"/>
    <property type="evidence" value="ECO:0007669"/>
    <property type="project" value="UniProtKB-ARBA"/>
</dbReference>
<keyword evidence="13" id="KW-0418">Kinase</keyword>
<evidence type="ECO:0000256" key="1">
    <source>
        <dbReference type="ARBA" id="ARBA00004162"/>
    </source>
</evidence>
<dbReference type="EnsemblPlants" id="Ma06_t33310.1">
    <property type="protein sequence ID" value="Ma06_p33310.1"/>
    <property type="gene ID" value="Ma06_g33310"/>
</dbReference>
<feature type="signal peptide" evidence="23">
    <location>
        <begin position="1"/>
        <end position="21"/>
    </location>
</feature>
<evidence type="ECO:0000256" key="19">
    <source>
        <dbReference type="ARBA" id="ARBA00047899"/>
    </source>
</evidence>
<keyword evidence="8" id="KW-0808">Transferase</keyword>
<dbReference type="PROSITE" id="PS00108">
    <property type="entry name" value="PROTEIN_KINASE_ST"/>
    <property type="match status" value="2"/>
</dbReference>
<name>A0A804JN68_MUSAM</name>
<dbReference type="GO" id="GO:0051707">
    <property type="term" value="P:response to other organism"/>
    <property type="evidence" value="ECO:0007669"/>
    <property type="project" value="UniProtKB-ARBA"/>
</dbReference>
<reference evidence="25" key="1">
    <citation type="submission" date="2021-05" db="UniProtKB">
        <authorList>
            <consortium name="EnsemblPlants"/>
        </authorList>
    </citation>
    <scope>IDENTIFICATION</scope>
    <source>
        <strain evidence="25">subsp. malaccensis</strain>
    </source>
</reference>
<evidence type="ECO:0000256" key="18">
    <source>
        <dbReference type="ARBA" id="ARBA00023180"/>
    </source>
</evidence>
<dbReference type="Pfam" id="PF00560">
    <property type="entry name" value="LRR_1"/>
    <property type="match status" value="9"/>
</dbReference>
<dbReference type="FunFam" id="3.80.10.10:FF:000234">
    <property type="entry name" value="Probable inactive receptor kinase RLK902"/>
    <property type="match status" value="1"/>
</dbReference>
<keyword evidence="18" id="KW-0325">Glycoprotein</keyword>
<dbReference type="Proteomes" id="UP000012960">
    <property type="component" value="Unplaced"/>
</dbReference>
<keyword evidence="14 21" id="KW-0067">ATP-binding</keyword>
<dbReference type="EC" id="2.7.11.1" evidence="3"/>
<dbReference type="SUPFAM" id="SSF56112">
    <property type="entry name" value="Protein kinase-like (PK-like)"/>
    <property type="match status" value="2"/>
</dbReference>
<dbReference type="InterPro" id="IPR001611">
    <property type="entry name" value="Leu-rich_rpt"/>
</dbReference>
<keyword evidence="11" id="KW-0677">Repeat</keyword>
<dbReference type="Pfam" id="PF08263">
    <property type="entry name" value="LRRNT_2"/>
    <property type="match status" value="2"/>
</dbReference>
<evidence type="ECO:0000256" key="4">
    <source>
        <dbReference type="ARBA" id="ARBA00022475"/>
    </source>
</evidence>
<evidence type="ECO:0000256" key="23">
    <source>
        <dbReference type="SAM" id="SignalP"/>
    </source>
</evidence>
<dbReference type="FunFam" id="3.80.10.10:FF:000233">
    <property type="entry name" value="Leucine-rich repeat receptor-like protein kinase TDR"/>
    <property type="match status" value="1"/>
</dbReference>
<dbReference type="GO" id="GO:0005886">
    <property type="term" value="C:plasma membrane"/>
    <property type="evidence" value="ECO:0007669"/>
    <property type="project" value="UniProtKB-SubCell"/>
</dbReference>
<dbReference type="PROSITE" id="PS50011">
    <property type="entry name" value="PROTEIN_KINASE_DOM"/>
    <property type="match status" value="2"/>
</dbReference>
<dbReference type="InterPro" id="IPR008271">
    <property type="entry name" value="Ser/Thr_kinase_AS"/>
</dbReference>
<dbReference type="PANTHER" id="PTHR48056:SF41">
    <property type="entry name" value="RECEPTOR-LIKE PROTEIN KINASE HAIKU2"/>
    <property type="match status" value="1"/>
</dbReference>
<comment type="catalytic activity">
    <reaction evidence="19">
        <text>L-threonyl-[protein] + ATP = O-phospho-L-threonyl-[protein] + ADP + H(+)</text>
        <dbReference type="Rhea" id="RHEA:46608"/>
        <dbReference type="Rhea" id="RHEA-COMP:11060"/>
        <dbReference type="Rhea" id="RHEA-COMP:11605"/>
        <dbReference type="ChEBI" id="CHEBI:15378"/>
        <dbReference type="ChEBI" id="CHEBI:30013"/>
        <dbReference type="ChEBI" id="CHEBI:30616"/>
        <dbReference type="ChEBI" id="CHEBI:61977"/>
        <dbReference type="ChEBI" id="CHEBI:456216"/>
        <dbReference type="EC" id="2.7.11.1"/>
    </reaction>
</comment>
<evidence type="ECO:0000256" key="21">
    <source>
        <dbReference type="PROSITE-ProRule" id="PRU10141"/>
    </source>
</evidence>
<dbReference type="InterPro" id="IPR050647">
    <property type="entry name" value="Plant_LRR-RLKs"/>
</dbReference>
<dbReference type="GO" id="GO:0005524">
    <property type="term" value="F:ATP binding"/>
    <property type="evidence" value="ECO:0007669"/>
    <property type="project" value="UniProtKB-UniRule"/>
</dbReference>
<comment type="similarity">
    <text evidence="2">Belongs to the protein kinase superfamily. Ser/Thr protein kinase family.</text>
</comment>
<feature type="binding site" evidence="21">
    <location>
        <position position="1706"/>
    </location>
    <ligand>
        <name>ATP</name>
        <dbReference type="ChEBI" id="CHEBI:30616"/>
    </ligand>
</feature>
<evidence type="ECO:0000313" key="26">
    <source>
        <dbReference type="Proteomes" id="UP000012960"/>
    </source>
</evidence>
<dbReference type="PANTHER" id="PTHR48056">
    <property type="entry name" value="LRR RECEPTOR-LIKE SERINE/THREONINE-PROTEIN KINASE-RELATED"/>
    <property type="match status" value="1"/>
</dbReference>
<keyword evidence="12 21" id="KW-0547">Nucleotide-binding</keyword>
<comment type="catalytic activity">
    <reaction evidence="20">
        <text>L-seryl-[protein] + ATP = O-phospho-L-seryl-[protein] + ADP + H(+)</text>
        <dbReference type="Rhea" id="RHEA:17989"/>
        <dbReference type="Rhea" id="RHEA-COMP:9863"/>
        <dbReference type="Rhea" id="RHEA-COMP:11604"/>
        <dbReference type="ChEBI" id="CHEBI:15378"/>
        <dbReference type="ChEBI" id="CHEBI:29999"/>
        <dbReference type="ChEBI" id="CHEBI:30616"/>
        <dbReference type="ChEBI" id="CHEBI:83421"/>
        <dbReference type="ChEBI" id="CHEBI:456216"/>
        <dbReference type="EC" id="2.7.11.1"/>
    </reaction>
</comment>
<evidence type="ECO:0000256" key="22">
    <source>
        <dbReference type="SAM" id="Phobius"/>
    </source>
</evidence>
<feature type="domain" description="Protein kinase" evidence="24">
    <location>
        <begin position="1677"/>
        <end position="1956"/>
    </location>
</feature>
<dbReference type="Gene3D" id="3.80.10.10">
    <property type="entry name" value="Ribonuclease Inhibitor"/>
    <property type="match status" value="6"/>
</dbReference>
<feature type="transmembrane region" description="Helical" evidence="22">
    <location>
        <begin position="1025"/>
        <end position="1050"/>
    </location>
</feature>
<dbReference type="OMA" id="HKMARAE"/>
<keyword evidence="26" id="KW-1185">Reference proteome</keyword>
<dbReference type="GO" id="GO:0004674">
    <property type="term" value="F:protein serine/threonine kinase activity"/>
    <property type="evidence" value="ECO:0007669"/>
    <property type="project" value="UniProtKB-KW"/>
</dbReference>
<comment type="subcellular location">
    <subcellularLocation>
        <location evidence="1">Cell membrane</location>
        <topology evidence="1">Single-pass membrane protein</topology>
    </subcellularLocation>
</comment>
<dbReference type="CDD" id="cd14066">
    <property type="entry name" value="STKc_IRAK"/>
    <property type="match status" value="2"/>
</dbReference>